<evidence type="ECO:0000313" key="8">
    <source>
        <dbReference type="Proteomes" id="UP000605897"/>
    </source>
</evidence>
<dbReference type="Proteomes" id="UP000605897">
    <property type="component" value="Unassembled WGS sequence"/>
</dbReference>
<dbReference type="InterPro" id="IPR020845">
    <property type="entry name" value="AMP-binding_CS"/>
</dbReference>
<dbReference type="PANTHER" id="PTHR43107">
    <property type="entry name" value="LONG-CHAIN FATTY ACID TRANSPORT PROTEIN"/>
    <property type="match status" value="1"/>
</dbReference>
<dbReference type="InterPro" id="IPR000873">
    <property type="entry name" value="AMP-dep_synth/lig_dom"/>
</dbReference>
<keyword evidence="2" id="KW-0436">Ligase</keyword>
<dbReference type="InterPro" id="IPR042099">
    <property type="entry name" value="ANL_N_sf"/>
</dbReference>
<evidence type="ECO:0000259" key="6">
    <source>
        <dbReference type="Pfam" id="PF13193"/>
    </source>
</evidence>
<dbReference type="InterPro" id="IPR025110">
    <property type="entry name" value="AMP-bd_C"/>
</dbReference>
<gene>
    <name evidence="7" type="ORF">GCM10017786_44230</name>
</gene>
<feature type="domain" description="AMP-dependent synthetase/ligase" evidence="5">
    <location>
        <begin position="18"/>
        <end position="349"/>
    </location>
</feature>
<accession>A0ABQ3JB16</accession>
<proteinExistence type="inferred from homology"/>
<dbReference type="Gene3D" id="3.30.300.30">
    <property type="match status" value="1"/>
</dbReference>
<evidence type="ECO:0000256" key="1">
    <source>
        <dbReference type="ARBA" id="ARBA00006432"/>
    </source>
</evidence>
<organism evidence="7 8">
    <name type="scientific">Amycolatopsis deserti</name>
    <dbReference type="NCBI Taxonomy" id="185696"/>
    <lineage>
        <taxon>Bacteria</taxon>
        <taxon>Bacillati</taxon>
        <taxon>Actinomycetota</taxon>
        <taxon>Actinomycetes</taxon>
        <taxon>Pseudonocardiales</taxon>
        <taxon>Pseudonocardiaceae</taxon>
        <taxon>Amycolatopsis</taxon>
    </lineage>
</organism>
<dbReference type="PANTHER" id="PTHR43107:SF15">
    <property type="entry name" value="FATTY ACID TRANSPORT PROTEIN 3, ISOFORM A"/>
    <property type="match status" value="1"/>
</dbReference>
<comment type="similarity">
    <text evidence="1">Belongs to the ATP-dependent AMP-binding enzyme family.</text>
</comment>
<feature type="domain" description="AMP-binding enzyme C-terminal" evidence="6">
    <location>
        <begin position="400"/>
        <end position="474"/>
    </location>
</feature>
<keyword evidence="8" id="KW-1185">Reference proteome</keyword>
<evidence type="ECO:0000256" key="4">
    <source>
        <dbReference type="ARBA" id="ARBA00022840"/>
    </source>
</evidence>
<comment type="caution">
    <text evidence="7">The sequence shown here is derived from an EMBL/GenBank/DDBJ whole genome shotgun (WGS) entry which is preliminary data.</text>
</comment>
<dbReference type="Pfam" id="PF13193">
    <property type="entry name" value="AMP-binding_C"/>
    <property type="match status" value="1"/>
</dbReference>
<dbReference type="PROSITE" id="PS00455">
    <property type="entry name" value="AMP_BINDING"/>
    <property type="match status" value="1"/>
</dbReference>
<keyword evidence="3" id="KW-0547">Nucleotide-binding</keyword>
<dbReference type="Pfam" id="PF00501">
    <property type="entry name" value="AMP-binding"/>
    <property type="match status" value="1"/>
</dbReference>
<keyword evidence="4" id="KW-0067">ATP-binding</keyword>
<dbReference type="Gene3D" id="3.40.50.12780">
    <property type="entry name" value="N-terminal domain of ligase-like"/>
    <property type="match status" value="1"/>
</dbReference>
<dbReference type="RefSeq" id="WP_191246537.1">
    <property type="nucleotide sequence ID" value="NZ_BNAU01000005.1"/>
</dbReference>
<protein>
    <submittedName>
        <fullName evidence="7">Acyl-CoA synthetase</fullName>
    </submittedName>
</protein>
<dbReference type="SUPFAM" id="SSF56801">
    <property type="entry name" value="Acetyl-CoA synthetase-like"/>
    <property type="match status" value="1"/>
</dbReference>
<evidence type="ECO:0000313" key="7">
    <source>
        <dbReference type="EMBL" id="GHF05850.1"/>
    </source>
</evidence>
<sequence>MTVTDLLLARAEDDGPGLRFEDASWTWREHVQQCADHAAVLRSLLNGPVRHVGILADNVPSFSFLLGGCAFAGTVLVGLNPTRRGAALERDIRLADCQLVLTEGRHAPLLSGIDVPVLDLDGPEWASLLASCAGSALSPVTATPADLLMLIFTSGTSGDPKAVRCTHEKIAFPGQMLASRFGLSTSDCVYLSMPMFHSNAIMAGWSVGLAAGATLAMRRRFSASGFLPDVRRFGATYANYVGKPLSYVLATPALPDDAANPLRIVYGNEGAEADLAEFGRRFGCHVVDAFGSTEGGIGFARTPDTPPGSLGRLPEGVAVLDPETGSVCPPGVVGELVNTAGAGAFAGYYNNPEADAERLRNGRYHTGDLAYVDENGFCFFAGRLGDWLRVDGENLGTAPIERILLRHPAIAEAAVYAVPDPAVGDQVMAALVLSGPLSPAEFGSFLAAQPDLGPKQLPRFVRIVSQLPRTSTYKIVKRRLAAEGTGCADPIWSREGKDCVYTLRLTVRP</sequence>
<evidence type="ECO:0000256" key="2">
    <source>
        <dbReference type="ARBA" id="ARBA00022598"/>
    </source>
</evidence>
<dbReference type="InterPro" id="IPR045851">
    <property type="entry name" value="AMP-bd_C_sf"/>
</dbReference>
<evidence type="ECO:0000259" key="5">
    <source>
        <dbReference type="Pfam" id="PF00501"/>
    </source>
</evidence>
<reference evidence="8" key="1">
    <citation type="journal article" date="2019" name="Int. J. Syst. Evol. Microbiol.">
        <title>The Global Catalogue of Microorganisms (GCM) 10K type strain sequencing project: providing services to taxonomists for standard genome sequencing and annotation.</title>
        <authorList>
            <consortium name="The Broad Institute Genomics Platform"/>
            <consortium name="The Broad Institute Genome Sequencing Center for Infectious Disease"/>
            <person name="Wu L."/>
            <person name="Ma J."/>
        </authorList>
    </citation>
    <scope>NUCLEOTIDE SEQUENCE [LARGE SCALE GENOMIC DNA]</scope>
    <source>
        <strain evidence="8">CGMCC 4.7677</strain>
    </source>
</reference>
<dbReference type="EMBL" id="BNAU01000005">
    <property type="protein sequence ID" value="GHF05850.1"/>
    <property type="molecule type" value="Genomic_DNA"/>
</dbReference>
<evidence type="ECO:0000256" key="3">
    <source>
        <dbReference type="ARBA" id="ARBA00022741"/>
    </source>
</evidence>
<name>A0ABQ3JB16_9PSEU</name>